<keyword evidence="1" id="KW-0812">Transmembrane</keyword>
<dbReference type="RefSeq" id="XP_018071507.1">
    <property type="nucleotide sequence ID" value="XM_018208579.1"/>
</dbReference>
<keyword evidence="2" id="KW-0732">Signal</keyword>
<evidence type="ECO:0000256" key="1">
    <source>
        <dbReference type="SAM" id="Phobius"/>
    </source>
</evidence>
<dbReference type="PANTHER" id="PTHR35043">
    <property type="entry name" value="TRANSCRIPTION FACTOR DOMAIN-CONTAINING PROTEIN"/>
    <property type="match status" value="1"/>
</dbReference>
<evidence type="ECO:0000256" key="2">
    <source>
        <dbReference type="SAM" id="SignalP"/>
    </source>
</evidence>
<reference evidence="3 4" key="1">
    <citation type="submission" date="2015-10" db="EMBL/GenBank/DDBJ databases">
        <title>Full genome of DAOMC 229536 Phialocephala scopiformis, a fungal endophyte of spruce producing the potent anti-insectan compound rugulosin.</title>
        <authorList>
            <consortium name="DOE Joint Genome Institute"/>
            <person name="Walker A.K."/>
            <person name="Frasz S.L."/>
            <person name="Seifert K.A."/>
            <person name="Miller J.D."/>
            <person name="Mondo S.J."/>
            <person name="Labutti K."/>
            <person name="Lipzen A."/>
            <person name="Dockter R."/>
            <person name="Kennedy M."/>
            <person name="Grigoriev I.V."/>
            <person name="Spatafora J.W."/>
        </authorList>
    </citation>
    <scope>NUCLEOTIDE SEQUENCE [LARGE SCALE GENOMIC DNA]</scope>
    <source>
        <strain evidence="3 4">CBS 120377</strain>
    </source>
</reference>
<dbReference type="EMBL" id="KQ947415">
    <property type="protein sequence ID" value="KUJ17152.1"/>
    <property type="molecule type" value="Genomic_DNA"/>
</dbReference>
<dbReference type="Proteomes" id="UP000070700">
    <property type="component" value="Unassembled WGS sequence"/>
</dbReference>
<feature type="transmembrane region" description="Helical" evidence="1">
    <location>
        <begin position="42"/>
        <end position="61"/>
    </location>
</feature>
<feature type="signal peptide" evidence="2">
    <location>
        <begin position="1"/>
        <end position="18"/>
    </location>
</feature>
<dbReference type="AlphaFoldDB" id="A0A194XBK9"/>
<dbReference type="KEGG" id="psco:LY89DRAFT_569766"/>
<dbReference type="InParanoid" id="A0A194XBK9"/>
<organism evidence="3 4">
    <name type="scientific">Mollisia scopiformis</name>
    <name type="common">Conifer needle endophyte fungus</name>
    <name type="synonym">Phialocephala scopiformis</name>
    <dbReference type="NCBI Taxonomy" id="149040"/>
    <lineage>
        <taxon>Eukaryota</taxon>
        <taxon>Fungi</taxon>
        <taxon>Dikarya</taxon>
        <taxon>Ascomycota</taxon>
        <taxon>Pezizomycotina</taxon>
        <taxon>Leotiomycetes</taxon>
        <taxon>Helotiales</taxon>
        <taxon>Mollisiaceae</taxon>
        <taxon>Mollisia</taxon>
    </lineage>
</organism>
<evidence type="ECO:0000313" key="4">
    <source>
        <dbReference type="Proteomes" id="UP000070700"/>
    </source>
</evidence>
<feature type="transmembrane region" description="Helical" evidence="1">
    <location>
        <begin position="374"/>
        <end position="394"/>
    </location>
</feature>
<evidence type="ECO:0000313" key="3">
    <source>
        <dbReference type="EMBL" id="KUJ17152.1"/>
    </source>
</evidence>
<feature type="chain" id="PRO_5008268107" evidence="2">
    <location>
        <begin position="19"/>
        <end position="395"/>
    </location>
</feature>
<dbReference type="GeneID" id="28818305"/>
<feature type="transmembrane region" description="Helical" evidence="1">
    <location>
        <begin position="347"/>
        <end position="368"/>
    </location>
</feature>
<keyword evidence="1" id="KW-1133">Transmembrane helix</keyword>
<name>A0A194XBK9_MOLSC</name>
<sequence>MFRVFFLITAFVVTTANAQNQTSASQPLGKVGWEPGPTRRGTLTLVWSCLATIITCTWSILHLNVPARGDSAWTKRLRKLKWMCVTILFPEFIFAKAVCELKDAVDNTFEMKRHEIELNWYVEFGRACRVWYRIFHLGNPGRGGTMMGNGPQWTFWTPVHSYFANMGGFDDASVSTIDSLITTSGLLARCRGEPSKSNLFPSKADIEDKGKADLLVKLLAICQILWLVLCVIVRRTTRLPVSPLEIAAVAFSTIAILTYITNLWKPKDVDVPIKLSIPNQYGRVSTDRTALSTARHTLIPFFPFLVKPSGIRFPSTPQSHNSLAVWRASRARISNDSIRKEGSMGMISIITAMSAFVFGSLHCVAWSFEFPSRAEILIWRVGGVASATLPCVALL</sequence>
<accession>A0A194XBK9</accession>
<keyword evidence="1" id="KW-0472">Membrane</keyword>
<feature type="transmembrane region" description="Helical" evidence="1">
    <location>
        <begin position="246"/>
        <end position="264"/>
    </location>
</feature>
<dbReference type="STRING" id="149040.A0A194XBK9"/>
<proteinExistence type="predicted"/>
<dbReference type="OrthoDB" id="3061561at2759"/>
<keyword evidence="4" id="KW-1185">Reference proteome</keyword>
<feature type="transmembrane region" description="Helical" evidence="1">
    <location>
        <begin position="214"/>
        <end position="234"/>
    </location>
</feature>
<gene>
    <name evidence="3" type="ORF">LY89DRAFT_569766</name>
</gene>
<feature type="non-terminal residue" evidence="3">
    <location>
        <position position="395"/>
    </location>
</feature>
<protein>
    <submittedName>
        <fullName evidence="3">Uncharacterized protein</fullName>
    </submittedName>
</protein>
<dbReference type="PANTHER" id="PTHR35043:SF8">
    <property type="entry name" value="DUF4220 DOMAIN-CONTAINING PROTEIN"/>
    <property type="match status" value="1"/>
</dbReference>